<protein>
    <submittedName>
        <fullName evidence="2">Uncharacterized protein</fullName>
    </submittedName>
</protein>
<evidence type="ECO:0000256" key="1">
    <source>
        <dbReference type="SAM" id="MobiDB-lite"/>
    </source>
</evidence>
<sequence>MTPLLGGGDLFRMPRRVGYRQNRGGERVLDFGRGMHDHWVLTAHTAGWDPRVLAALTALHCSHDGILGSSWDAGGAGEGEPTGAAASAAGA</sequence>
<dbReference type="Proteomes" id="UP001595997">
    <property type="component" value="Unassembled WGS sequence"/>
</dbReference>
<evidence type="ECO:0000313" key="2">
    <source>
        <dbReference type="EMBL" id="MFC4494743.1"/>
    </source>
</evidence>
<organism evidence="2 3">
    <name type="scientific">Streptomyces ovatisporus</name>
    <dbReference type="NCBI Taxonomy" id="1128682"/>
    <lineage>
        <taxon>Bacteria</taxon>
        <taxon>Bacillati</taxon>
        <taxon>Actinomycetota</taxon>
        <taxon>Actinomycetes</taxon>
        <taxon>Kitasatosporales</taxon>
        <taxon>Streptomycetaceae</taxon>
        <taxon>Streptomyces</taxon>
    </lineage>
</organism>
<keyword evidence="3" id="KW-1185">Reference proteome</keyword>
<comment type="caution">
    <text evidence="2">The sequence shown here is derived from an EMBL/GenBank/DDBJ whole genome shotgun (WGS) entry which is preliminary data.</text>
</comment>
<gene>
    <name evidence="2" type="ORF">ACFPA8_11430</name>
</gene>
<accession>A0ABV9A871</accession>
<evidence type="ECO:0000313" key="3">
    <source>
        <dbReference type="Proteomes" id="UP001595997"/>
    </source>
</evidence>
<feature type="compositionally biased region" description="Low complexity" evidence="1">
    <location>
        <begin position="81"/>
        <end position="91"/>
    </location>
</feature>
<dbReference type="EMBL" id="JBHSFH010000006">
    <property type="protein sequence ID" value="MFC4494743.1"/>
    <property type="molecule type" value="Genomic_DNA"/>
</dbReference>
<dbReference type="RefSeq" id="WP_386446370.1">
    <property type="nucleotide sequence ID" value="NZ_JBHSFH010000006.1"/>
</dbReference>
<name>A0ABV9A871_9ACTN</name>
<reference evidence="3" key="1">
    <citation type="journal article" date="2019" name="Int. J. Syst. Evol. Microbiol.">
        <title>The Global Catalogue of Microorganisms (GCM) 10K type strain sequencing project: providing services to taxonomists for standard genome sequencing and annotation.</title>
        <authorList>
            <consortium name="The Broad Institute Genomics Platform"/>
            <consortium name="The Broad Institute Genome Sequencing Center for Infectious Disease"/>
            <person name="Wu L."/>
            <person name="Ma J."/>
        </authorList>
    </citation>
    <scope>NUCLEOTIDE SEQUENCE [LARGE SCALE GENOMIC DNA]</scope>
    <source>
        <strain evidence="3">CGMCC 4.7357</strain>
    </source>
</reference>
<proteinExistence type="predicted"/>
<feature type="region of interest" description="Disordered" evidence="1">
    <location>
        <begin position="70"/>
        <end position="91"/>
    </location>
</feature>